<dbReference type="PRINTS" id="PR00081">
    <property type="entry name" value="GDHRDH"/>
</dbReference>
<dbReference type="GO" id="GO:0016491">
    <property type="term" value="F:oxidoreductase activity"/>
    <property type="evidence" value="ECO:0007669"/>
    <property type="project" value="UniProtKB-KW"/>
</dbReference>
<dbReference type="InParanoid" id="A0A067PUQ1"/>
<keyword evidence="3" id="KW-1185">Reference proteome</keyword>
<sequence>MSQFCNIVAQSFPGKPTYSTEEIPDLSGKVMIVTGGNTGIGKETIKALLTHNAKVYMAARSKSKAEAAIQDLKDQTGKESLFLELDLSNLASVRKSAEEYLSKEKELNVLFNNAGLMFPPLDQITADGYDIQFGTNVLGPFLFTKLLIPTLIAGSQSSSDHKSRIITTSSQGHYFYNLNWDTFVDGPTRKNMTTENLYYQSKFANVVIARELAQRYGEQGIVSISVNPGNIKTDLQRHVSDCKNKLANALHLLSPTEYGALTQLYAGTAVETAEANGKYFMPWAKEGEPNKAALDPQTGERLWGWCEEQVKKF</sequence>
<dbReference type="EMBL" id="KL197719">
    <property type="protein sequence ID" value="KDQ57600.1"/>
    <property type="molecule type" value="Genomic_DNA"/>
</dbReference>
<protein>
    <recommendedName>
        <fullName evidence="4">NAD(P)-binding protein</fullName>
    </recommendedName>
</protein>
<reference evidence="3" key="1">
    <citation type="journal article" date="2014" name="Proc. Natl. Acad. Sci. U.S.A.">
        <title>Extensive sampling of basidiomycete genomes demonstrates inadequacy of the white-rot/brown-rot paradigm for wood decay fungi.</title>
        <authorList>
            <person name="Riley R."/>
            <person name="Salamov A.A."/>
            <person name="Brown D.W."/>
            <person name="Nagy L.G."/>
            <person name="Floudas D."/>
            <person name="Held B.W."/>
            <person name="Levasseur A."/>
            <person name="Lombard V."/>
            <person name="Morin E."/>
            <person name="Otillar R."/>
            <person name="Lindquist E.A."/>
            <person name="Sun H."/>
            <person name="LaButti K.M."/>
            <person name="Schmutz J."/>
            <person name="Jabbour D."/>
            <person name="Luo H."/>
            <person name="Baker S.E."/>
            <person name="Pisabarro A.G."/>
            <person name="Walton J.D."/>
            <person name="Blanchette R.A."/>
            <person name="Henrissat B."/>
            <person name="Martin F."/>
            <person name="Cullen D."/>
            <person name="Hibbett D.S."/>
            <person name="Grigoriev I.V."/>
        </authorList>
    </citation>
    <scope>NUCLEOTIDE SEQUENCE [LARGE SCALE GENOMIC DNA]</scope>
    <source>
        <strain evidence="3">MUCL 33604</strain>
    </source>
</reference>
<accession>A0A067PUQ1</accession>
<dbReference type="InterPro" id="IPR002347">
    <property type="entry name" value="SDR_fam"/>
</dbReference>
<proteinExistence type="predicted"/>
<name>A0A067PUQ1_9AGAM</name>
<dbReference type="Proteomes" id="UP000027265">
    <property type="component" value="Unassembled WGS sequence"/>
</dbReference>
<dbReference type="PANTHER" id="PTHR43157">
    <property type="entry name" value="PHOSPHATIDYLINOSITOL-GLYCAN BIOSYNTHESIS CLASS F PROTEIN-RELATED"/>
    <property type="match status" value="1"/>
</dbReference>
<organism evidence="2 3">
    <name type="scientific">Jaapia argillacea MUCL 33604</name>
    <dbReference type="NCBI Taxonomy" id="933084"/>
    <lineage>
        <taxon>Eukaryota</taxon>
        <taxon>Fungi</taxon>
        <taxon>Dikarya</taxon>
        <taxon>Basidiomycota</taxon>
        <taxon>Agaricomycotina</taxon>
        <taxon>Agaricomycetes</taxon>
        <taxon>Agaricomycetidae</taxon>
        <taxon>Jaapiales</taxon>
        <taxon>Jaapiaceae</taxon>
        <taxon>Jaapia</taxon>
    </lineage>
</organism>
<keyword evidence="1" id="KW-0560">Oxidoreductase</keyword>
<gene>
    <name evidence="2" type="ORF">JAAARDRAFT_268980</name>
</gene>
<dbReference type="SUPFAM" id="SSF51735">
    <property type="entry name" value="NAD(P)-binding Rossmann-fold domains"/>
    <property type="match status" value="1"/>
</dbReference>
<dbReference type="InterPro" id="IPR036291">
    <property type="entry name" value="NAD(P)-bd_dom_sf"/>
</dbReference>
<evidence type="ECO:0000256" key="1">
    <source>
        <dbReference type="ARBA" id="ARBA00023002"/>
    </source>
</evidence>
<dbReference type="HOGENOM" id="CLU_010194_44_6_1"/>
<dbReference type="AlphaFoldDB" id="A0A067PUQ1"/>
<dbReference type="Gene3D" id="3.40.50.720">
    <property type="entry name" value="NAD(P)-binding Rossmann-like Domain"/>
    <property type="match status" value="1"/>
</dbReference>
<evidence type="ECO:0000313" key="2">
    <source>
        <dbReference type="EMBL" id="KDQ57600.1"/>
    </source>
</evidence>
<evidence type="ECO:0000313" key="3">
    <source>
        <dbReference type="Proteomes" id="UP000027265"/>
    </source>
</evidence>
<evidence type="ECO:0008006" key="4">
    <source>
        <dbReference type="Google" id="ProtNLM"/>
    </source>
</evidence>
<dbReference type="STRING" id="933084.A0A067PUQ1"/>
<dbReference type="FunCoup" id="A0A067PUQ1">
    <property type="interactions" value="154"/>
</dbReference>
<dbReference type="OrthoDB" id="191139at2759"/>
<dbReference type="Pfam" id="PF00106">
    <property type="entry name" value="adh_short"/>
    <property type="match status" value="1"/>
</dbReference>
<dbReference type="PANTHER" id="PTHR43157:SF31">
    <property type="entry name" value="PHOSPHATIDYLINOSITOL-GLYCAN BIOSYNTHESIS CLASS F PROTEIN"/>
    <property type="match status" value="1"/>
</dbReference>